<keyword evidence="1" id="KW-1133">Transmembrane helix</keyword>
<proteinExistence type="predicted"/>
<keyword evidence="1" id="KW-0472">Membrane</keyword>
<dbReference type="AlphaFoldDB" id="A0AA35WF08"/>
<gene>
    <name evidence="2" type="ORF">GBAR_LOCUS9266</name>
</gene>
<evidence type="ECO:0000313" key="3">
    <source>
        <dbReference type="Proteomes" id="UP001174909"/>
    </source>
</evidence>
<evidence type="ECO:0000313" key="2">
    <source>
        <dbReference type="EMBL" id="CAI8014861.1"/>
    </source>
</evidence>
<comment type="caution">
    <text evidence="2">The sequence shown here is derived from an EMBL/GenBank/DDBJ whole genome shotgun (WGS) entry which is preliminary data.</text>
</comment>
<sequence>MLIFGESLMPAVSILLSVYAYSLGDASVVAAVLATRPLFVFVASTVLSRVRWQLLDESLTPQALAVKGVSVLLIVGGVGALSLA</sequence>
<feature type="transmembrane region" description="Helical" evidence="1">
    <location>
        <begin position="64"/>
        <end position="83"/>
    </location>
</feature>
<dbReference type="EMBL" id="CASHTH010001396">
    <property type="protein sequence ID" value="CAI8014861.1"/>
    <property type="molecule type" value="Genomic_DNA"/>
</dbReference>
<dbReference type="Proteomes" id="UP001174909">
    <property type="component" value="Unassembled WGS sequence"/>
</dbReference>
<name>A0AA35WF08_GEOBA</name>
<protein>
    <recommendedName>
        <fullName evidence="4">EamA domain-containing protein</fullName>
    </recommendedName>
</protein>
<keyword evidence="1" id="KW-0812">Transmembrane</keyword>
<evidence type="ECO:0000256" key="1">
    <source>
        <dbReference type="SAM" id="Phobius"/>
    </source>
</evidence>
<reference evidence="2" key="1">
    <citation type="submission" date="2023-03" db="EMBL/GenBank/DDBJ databases">
        <authorList>
            <person name="Steffen K."/>
            <person name="Cardenas P."/>
        </authorList>
    </citation>
    <scope>NUCLEOTIDE SEQUENCE</scope>
</reference>
<keyword evidence="3" id="KW-1185">Reference proteome</keyword>
<accession>A0AA35WF08</accession>
<organism evidence="2 3">
    <name type="scientific">Geodia barretti</name>
    <name type="common">Barrett's horny sponge</name>
    <dbReference type="NCBI Taxonomy" id="519541"/>
    <lineage>
        <taxon>Eukaryota</taxon>
        <taxon>Metazoa</taxon>
        <taxon>Porifera</taxon>
        <taxon>Demospongiae</taxon>
        <taxon>Heteroscleromorpha</taxon>
        <taxon>Tetractinellida</taxon>
        <taxon>Astrophorina</taxon>
        <taxon>Geodiidae</taxon>
        <taxon>Geodia</taxon>
    </lineage>
</organism>
<evidence type="ECO:0008006" key="4">
    <source>
        <dbReference type="Google" id="ProtNLM"/>
    </source>
</evidence>